<protein>
    <recommendedName>
        <fullName evidence="9">L-gulonate 3-dehydrogenase</fullName>
        <ecNumber evidence="8">1.1.1.45</ecNumber>
    </recommendedName>
    <alternativeName>
        <fullName evidence="9">L-gulonate 3-dehydrogenase</fullName>
    </alternativeName>
</protein>
<dbReference type="InterPro" id="IPR006108">
    <property type="entry name" value="3HC_DH_C"/>
</dbReference>
<keyword evidence="4" id="KW-0963">Cytoplasm</keyword>
<evidence type="ECO:0000256" key="4">
    <source>
        <dbReference type="ARBA" id="ARBA00022490"/>
    </source>
</evidence>
<evidence type="ECO:0000313" key="12">
    <source>
        <dbReference type="EMBL" id="SVD50922.1"/>
    </source>
</evidence>
<evidence type="ECO:0000256" key="7">
    <source>
        <dbReference type="ARBA" id="ARBA00023027"/>
    </source>
</evidence>
<evidence type="ECO:0000256" key="2">
    <source>
        <dbReference type="ARBA" id="ARBA00009463"/>
    </source>
</evidence>
<dbReference type="SUPFAM" id="SSF48179">
    <property type="entry name" value="6-phosphogluconate dehydrogenase C-terminal domain-like"/>
    <property type="match status" value="1"/>
</dbReference>
<accession>A0A382VWM6</accession>
<feature type="non-terminal residue" evidence="12">
    <location>
        <position position="1"/>
    </location>
</feature>
<dbReference type="GO" id="GO:0005737">
    <property type="term" value="C:cytoplasm"/>
    <property type="evidence" value="ECO:0007669"/>
    <property type="project" value="UniProtKB-SubCell"/>
</dbReference>
<dbReference type="Pfam" id="PF00725">
    <property type="entry name" value="3HCDH"/>
    <property type="match status" value="1"/>
</dbReference>
<evidence type="ECO:0000259" key="10">
    <source>
        <dbReference type="Pfam" id="PF00725"/>
    </source>
</evidence>
<dbReference type="InterPro" id="IPR006176">
    <property type="entry name" value="3-OHacyl-CoA_DH_NAD-bd"/>
</dbReference>
<dbReference type="InterPro" id="IPR036291">
    <property type="entry name" value="NAD(P)-bd_dom_sf"/>
</dbReference>
<dbReference type="InterPro" id="IPR022694">
    <property type="entry name" value="3-OHacyl-CoA_DH"/>
</dbReference>
<dbReference type="PIRSF" id="PIRSF000105">
    <property type="entry name" value="HCDH"/>
    <property type="match status" value="1"/>
</dbReference>
<comment type="similarity">
    <text evidence="2">Belongs to the 3-hydroxyacyl-CoA dehydrogenase family.</text>
</comment>
<dbReference type="InterPro" id="IPR013328">
    <property type="entry name" value="6PGD_dom2"/>
</dbReference>
<evidence type="ECO:0000256" key="1">
    <source>
        <dbReference type="ARBA" id="ARBA00004496"/>
    </source>
</evidence>
<dbReference type="AlphaFoldDB" id="A0A382VWM6"/>
<dbReference type="GO" id="GO:0050104">
    <property type="term" value="F:L-gulonate 3-dehydrogenase activity"/>
    <property type="evidence" value="ECO:0007669"/>
    <property type="project" value="UniProtKB-EC"/>
</dbReference>
<name>A0A382VWM6_9ZZZZ</name>
<evidence type="ECO:0000256" key="8">
    <source>
        <dbReference type="ARBA" id="ARBA00038962"/>
    </source>
</evidence>
<dbReference type="PANTHER" id="PTHR48075:SF1">
    <property type="entry name" value="LAMBDA-CRYSTALLIN HOMOLOG"/>
    <property type="match status" value="1"/>
</dbReference>
<organism evidence="12">
    <name type="scientific">marine metagenome</name>
    <dbReference type="NCBI Taxonomy" id="408172"/>
    <lineage>
        <taxon>unclassified sequences</taxon>
        <taxon>metagenomes</taxon>
        <taxon>ecological metagenomes</taxon>
    </lineage>
</organism>
<sequence length="260" mass="27985">VKAEDIRQVAAIGAGRMGRGIAHVFAFAGYRVTLADLKPRSDEEHLAVLVAAREEIARNLTALAEFGAFDGALITSMMDRIRFTSNLEDLSDADLVFEGVTETIEAKEQVFQLLSGAVGRKAIVASTTSTLPVDKLAQFVAGPERFLNAHWLNPAYLIPLVEISPGSVTDDNIVKSVITILERAGKVPVVCAPTPGYIIPRIQAVAMNEAARMVEEGVASAEDIDRAIRTGFGPRYATMGLLEFIDVGGGDILYHASRYL</sequence>
<feature type="domain" description="3-hydroxyacyl-CoA dehydrogenase NAD binding" evidence="11">
    <location>
        <begin position="8"/>
        <end position="191"/>
    </location>
</feature>
<dbReference type="EMBL" id="UINC01155203">
    <property type="protein sequence ID" value="SVD50922.1"/>
    <property type="molecule type" value="Genomic_DNA"/>
</dbReference>
<dbReference type="InterPro" id="IPR008927">
    <property type="entry name" value="6-PGluconate_DH-like_C_sf"/>
</dbReference>
<dbReference type="SUPFAM" id="SSF51735">
    <property type="entry name" value="NAD(P)-binding Rossmann-fold domains"/>
    <property type="match status" value="1"/>
</dbReference>
<keyword evidence="7" id="KW-0520">NAD</keyword>
<proteinExistence type="inferred from homology"/>
<dbReference type="Gene3D" id="1.10.1040.10">
    <property type="entry name" value="N-(1-d-carboxylethyl)-l-norvaline Dehydrogenase, domain 2"/>
    <property type="match status" value="1"/>
</dbReference>
<dbReference type="Gene3D" id="3.40.50.720">
    <property type="entry name" value="NAD(P)-binding Rossmann-like Domain"/>
    <property type="match status" value="1"/>
</dbReference>
<comment type="subcellular location">
    <subcellularLocation>
        <location evidence="1">Cytoplasm</location>
    </subcellularLocation>
</comment>
<dbReference type="GO" id="GO:0070403">
    <property type="term" value="F:NAD+ binding"/>
    <property type="evidence" value="ECO:0007669"/>
    <property type="project" value="InterPro"/>
</dbReference>
<feature type="non-terminal residue" evidence="12">
    <location>
        <position position="260"/>
    </location>
</feature>
<keyword evidence="6" id="KW-0560">Oxidoreductase</keyword>
<dbReference type="Pfam" id="PF02737">
    <property type="entry name" value="3HCDH_N"/>
    <property type="match status" value="1"/>
</dbReference>
<evidence type="ECO:0000256" key="9">
    <source>
        <dbReference type="ARBA" id="ARBA00042709"/>
    </source>
</evidence>
<evidence type="ECO:0000256" key="6">
    <source>
        <dbReference type="ARBA" id="ARBA00023002"/>
    </source>
</evidence>
<gene>
    <name evidence="12" type="ORF">METZ01_LOCUS403776</name>
</gene>
<keyword evidence="5" id="KW-0597">Phosphoprotein</keyword>
<feature type="domain" description="3-hydroxyacyl-CoA dehydrogenase C-terminal" evidence="10">
    <location>
        <begin position="196"/>
        <end position="259"/>
    </location>
</feature>
<comment type="subunit">
    <text evidence="3">Homodimer.</text>
</comment>
<dbReference type="EC" id="1.1.1.45" evidence="8"/>
<reference evidence="12" key="1">
    <citation type="submission" date="2018-05" db="EMBL/GenBank/DDBJ databases">
        <authorList>
            <person name="Lanie J.A."/>
            <person name="Ng W.-L."/>
            <person name="Kazmierczak K.M."/>
            <person name="Andrzejewski T.M."/>
            <person name="Davidsen T.M."/>
            <person name="Wayne K.J."/>
            <person name="Tettelin H."/>
            <person name="Glass J.I."/>
            <person name="Rusch D."/>
            <person name="Podicherti R."/>
            <person name="Tsui H.-C.T."/>
            <person name="Winkler M.E."/>
        </authorList>
    </citation>
    <scope>NUCLEOTIDE SEQUENCE</scope>
</reference>
<dbReference type="GO" id="GO:0006631">
    <property type="term" value="P:fatty acid metabolic process"/>
    <property type="evidence" value="ECO:0007669"/>
    <property type="project" value="InterPro"/>
</dbReference>
<dbReference type="PANTHER" id="PTHR48075">
    <property type="entry name" value="3-HYDROXYACYL-COA DEHYDROGENASE FAMILY PROTEIN"/>
    <property type="match status" value="1"/>
</dbReference>
<evidence type="ECO:0000256" key="5">
    <source>
        <dbReference type="ARBA" id="ARBA00022553"/>
    </source>
</evidence>
<evidence type="ECO:0000259" key="11">
    <source>
        <dbReference type="Pfam" id="PF02737"/>
    </source>
</evidence>
<evidence type="ECO:0000256" key="3">
    <source>
        <dbReference type="ARBA" id="ARBA00011738"/>
    </source>
</evidence>